<gene>
    <name evidence="5" type="primary">fmt</name>
    <name evidence="8" type="ORF">SAMN05444388_103120</name>
</gene>
<dbReference type="EC" id="2.1.2.9" evidence="2 5"/>
<comment type="function">
    <text evidence="5">Attaches a formyl group to the free amino group of methionyl-tRNA(fMet). The formyl group appears to play a dual role in the initiator identity of N-formylmethionyl-tRNA by promoting its recognition by IF2 and preventing the misappropriation of this tRNA by the elongation apparatus.</text>
</comment>
<dbReference type="PANTHER" id="PTHR11138">
    <property type="entry name" value="METHIONYL-TRNA FORMYLTRANSFERASE"/>
    <property type="match status" value="1"/>
</dbReference>
<keyword evidence="3 5" id="KW-0808">Transferase</keyword>
<dbReference type="SUPFAM" id="SSF50486">
    <property type="entry name" value="FMT C-terminal domain-like"/>
    <property type="match status" value="1"/>
</dbReference>
<dbReference type="CDD" id="cd08646">
    <property type="entry name" value="FMT_core_Met-tRNA-FMT_N"/>
    <property type="match status" value="1"/>
</dbReference>
<dbReference type="Pfam" id="PF02911">
    <property type="entry name" value="Formyl_trans_C"/>
    <property type="match status" value="1"/>
</dbReference>
<accession>A0A1M5KKR3</accession>
<evidence type="ECO:0000313" key="8">
    <source>
        <dbReference type="EMBL" id="SHG53432.1"/>
    </source>
</evidence>
<proteinExistence type="inferred from homology"/>
<dbReference type="InterPro" id="IPR005793">
    <property type="entry name" value="Formyl_trans_C"/>
</dbReference>
<dbReference type="EMBL" id="FQWH01000003">
    <property type="protein sequence ID" value="SHG53432.1"/>
    <property type="molecule type" value="Genomic_DNA"/>
</dbReference>
<dbReference type="InterPro" id="IPR005794">
    <property type="entry name" value="Fmt"/>
</dbReference>
<evidence type="ECO:0000256" key="4">
    <source>
        <dbReference type="ARBA" id="ARBA00022917"/>
    </source>
</evidence>
<evidence type="ECO:0000313" key="9">
    <source>
        <dbReference type="Proteomes" id="UP000184112"/>
    </source>
</evidence>
<dbReference type="RefSeq" id="WP_073408898.1">
    <property type="nucleotide sequence ID" value="NZ_FQWH01000003.1"/>
</dbReference>
<evidence type="ECO:0000256" key="5">
    <source>
        <dbReference type="HAMAP-Rule" id="MF_00182"/>
    </source>
</evidence>
<sequence>MEKLRIIFMGTPEFAVGILDTIIKNNYDVVGVITAADKPAGRGQKIKYSAVKEYALANNLTLLQPTNLKDESFLAELKALNANLQIVVAFRMLPKVVWEMPNLGTFNLHASLLPNYRGAAPINWAIINGETKTGVTTFFIDDKIDTGAMILNSGIAIEPAENAGQLHDRLMNLGSTTVIDTLKVIENGNVITTIQEDNDDIKTAYKLNKENCKIDWTKSGDEINNLIRGLSPYPAAWCFLKDKNEELSIKIYEAKLLEEAHSYEAGKLISGKKEIKIAIKNGFIQLLSLQLPGKKRMQVAELLNGITFSDEAKVY</sequence>
<evidence type="ECO:0000259" key="6">
    <source>
        <dbReference type="Pfam" id="PF00551"/>
    </source>
</evidence>
<feature type="domain" description="Formyl transferase N-terminal" evidence="6">
    <location>
        <begin position="5"/>
        <end position="180"/>
    </location>
</feature>
<dbReference type="Gene3D" id="3.40.50.12230">
    <property type="match status" value="1"/>
</dbReference>
<dbReference type="NCBIfam" id="TIGR00460">
    <property type="entry name" value="fmt"/>
    <property type="match status" value="1"/>
</dbReference>
<dbReference type="Proteomes" id="UP000184112">
    <property type="component" value="Unassembled WGS sequence"/>
</dbReference>
<organism evidence="8 9">
    <name type="scientific">Flavobacterium johnsoniae</name>
    <name type="common">Cytophaga johnsonae</name>
    <dbReference type="NCBI Taxonomy" id="986"/>
    <lineage>
        <taxon>Bacteria</taxon>
        <taxon>Pseudomonadati</taxon>
        <taxon>Bacteroidota</taxon>
        <taxon>Flavobacteriia</taxon>
        <taxon>Flavobacteriales</taxon>
        <taxon>Flavobacteriaceae</taxon>
        <taxon>Flavobacterium</taxon>
    </lineage>
</organism>
<reference evidence="8 9" key="1">
    <citation type="submission" date="2016-11" db="EMBL/GenBank/DDBJ databases">
        <authorList>
            <person name="Jaros S."/>
            <person name="Januszkiewicz K."/>
            <person name="Wedrychowicz H."/>
        </authorList>
    </citation>
    <scope>NUCLEOTIDE SEQUENCE [LARGE SCALE GENOMIC DNA]</scope>
    <source>
        <strain evidence="8 9">DSM 6792</strain>
    </source>
</reference>
<dbReference type="InterPro" id="IPR041711">
    <property type="entry name" value="Met-tRNA-FMT_N"/>
</dbReference>
<dbReference type="Pfam" id="PF00551">
    <property type="entry name" value="Formyl_trans_N"/>
    <property type="match status" value="1"/>
</dbReference>
<name>A0A1M5KKR3_FLAJO</name>
<evidence type="ECO:0000256" key="2">
    <source>
        <dbReference type="ARBA" id="ARBA00012261"/>
    </source>
</evidence>
<dbReference type="InterPro" id="IPR044135">
    <property type="entry name" value="Met-tRNA-FMT_C"/>
</dbReference>
<dbReference type="SUPFAM" id="SSF53328">
    <property type="entry name" value="Formyltransferase"/>
    <property type="match status" value="1"/>
</dbReference>
<evidence type="ECO:0000259" key="7">
    <source>
        <dbReference type="Pfam" id="PF02911"/>
    </source>
</evidence>
<dbReference type="InterPro" id="IPR002376">
    <property type="entry name" value="Formyl_transf_N"/>
</dbReference>
<dbReference type="GO" id="GO:0004479">
    <property type="term" value="F:methionyl-tRNA formyltransferase activity"/>
    <property type="evidence" value="ECO:0007669"/>
    <property type="project" value="UniProtKB-UniRule"/>
</dbReference>
<dbReference type="AlphaFoldDB" id="A0A1M5KKR3"/>
<dbReference type="HAMAP" id="MF_00182">
    <property type="entry name" value="Formyl_trans"/>
    <property type="match status" value="1"/>
</dbReference>
<feature type="binding site" evidence="5">
    <location>
        <begin position="111"/>
        <end position="114"/>
    </location>
    <ligand>
        <name>(6S)-5,6,7,8-tetrahydrofolate</name>
        <dbReference type="ChEBI" id="CHEBI:57453"/>
    </ligand>
</feature>
<dbReference type="GO" id="GO:0005829">
    <property type="term" value="C:cytosol"/>
    <property type="evidence" value="ECO:0007669"/>
    <property type="project" value="TreeGrafter"/>
</dbReference>
<comment type="catalytic activity">
    <reaction evidence="5">
        <text>L-methionyl-tRNA(fMet) + (6R)-10-formyltetrahydrofolate = N-formyl-L-methionyl-tRNA(fMet) + (6S)-5,6,7,8-tetrahydrofolate + H(+)</text>
        <dbReference type="Rhea" id="RHEA:24380"/>
        <dbReference type="Rhea" id="RHEA-COMP:9952"/>
        <dbReference type="Rhea" id="RHEA-COMP:9953"/>
        <dbReference type="ChEBI" id="CHEBI:15378"/>
        <dbReference type="ChEBI" id="CHEBI:57453"/>
        <dbReference type="ChEBI" id="CHEBI:78530"/>
        <dbReference type="ChEBI" id="CHEBI:78844"/>
        <dbReference type="ChEBI" id="CHEBI:195366"/>
        <dbReference type="EC" id="2.1.2.9"/>
    </reaction>
</comment>
<comment type="similarity">
    <text evidence="1 5">Belongs to the Fmt family.</text>
</comment>
<evidence type="ECO:0000256" key="1">
    <source>
        <dbReference type="ARBA" id="ARBA00010699"/>
    </source>
</evidence>
<dbReference type="InterPro" id="IPR036477">
    <property type="entry name" value="Formyl_transf_N_sf"/>
</dbReference>
<feature type="domain" description="Formyl transferase C-terminal" evidence="7">
    <location>
        <begin position="206"/>
        <end position="305"/>
    </location>
</feature>
<keyword evidence="4 5" id="KW-0648">Protein biosynthesis</keyword>
<dbReference type="CDD" id="cd08704">
    <property type="entry name" value="Met_tRNA_FMT_C"/>
    <property type="match status" value="1"/>
</dbReference>
<dbReference type="InterPro" id="IPR011034">
    <property type="entry name" value="Formyl_transferase-like_C_sf"/>
</dbReference>
<dbReference type="PANTHER" id="PTHR11138:SF5">
    <property type="entry name" value="METHIONYL-TRNA FORMYLTRANSFERASE, MITOCHONDRIAL"/>
    <property type="match status" value="1"/>
</dbReference>
<evidence type="ECO:0000256" key="3">
    <source>
        <dbReference type="ARBA" id="ARBA00022679"/>
    </source>
</evidence>
<protein>
    <recommendedName>
        <fullName evidence="2 5">Methionyl-tRNA formyltransferase</fullName>
        <ecNumber evidence="2 5">2.1.2.9</ecNumber>
    </recommendedName>
</protein>